<feature type="domain" description="DUF7343" evidence="2">
    <location>
        <begin position="311"/>
        <end position="372"/>
    </location>
</feature>
<dbReference type="InterPro" id="IPR055769">
    <property type="entry name" value="DUF7345"/>
</dbReference>
<dbReference type="OrthoDB" id="27885at2157"/>
<dbReference type="InterPro" id="IPR055767">
    <property type="entry name" value="DUF7343"/>
</dbReference>
<gene>
    <name evidence="4" type="ORF">DU500_01485</name>
</gene>
<reference evidence="4 5" key="1">
    <citation type="submission" date="2018-07" db="EMBL/GenBank/DDBJ databases">
        <title>Genome sequences of Haloplanus sp. CBA1113.</title>
        <authorList>
            <person name="Kim Y.B."/>
            <person name="Roh S.W."/>
        </authorList>
    </citation>
    <scope>NUCLEOTIDE SEQUENCE [LARGE SCALE GENOMIC DNA]</scope>
    <source>
        <strain evidence="4 5">CBA1113</strain>
    </source>
</reference>
<feature type="region of interest" description="Disordered" evidence="1">
    <location>
        <begin position="288"/>
        <end position="309"/>
    </location>
</feature>
<keyword evidence="5" id="KW-1185">Reference proteome</keyword>
<organism evidence="4 5">
    <name type="scientific">Haloplanus rubicundus</name>
    <dbReference type="NCBI Taxonomy" id="1547898"/>
    <lineage>
        <taxon>Archaea</taxon>
        <taxon>Methanobacteriati</taxon>
        <taxon>Methanobacteriota</taxon>
        <taxon>Stenosarchaea group</taxon>
        <taxon>Halobacteria</taxon>
        <taxon>Halobacteriales</taxon>
        <taxon>Haloferacaceae</taxon>
        <taxon>Haloplanus</taxon>
    </lineage>
</organism>
<dbReference type="GeneID" id="37282016"/>
<evidence type="ECO:0000259" key="3">
    <source>
        <dbReference type="Pfam" id="PF24036"/>
    </source>
</evidence>
<protein>
    <recommendedName>
        <fullName evidence="6">DUF4897 domain-containing protein</fullName>
    </recommendedName>
</protein>
<dbReference type="EMBL" id="CP031150">
    <property type="protein sequence ID" value="AXG05202.1"/>
    <property type="molecule type" value="Genomic_DNA"/>
</dbReference>
<evidence type="ECO:0000256" key="1">
    <source>
        <dbReference type="SAM" id="MobiDB-lite"/>
    </source>
</evidence>
<evidence type="ECO:0000313" key="5">
    <source>
        <dbReference type="Proteomes" id="UP000253273"/>
    </source>
</evidence>
<dbReference type="RefSeq" id="WP_114584354.1">
    <property type="nucleotide sequence ID" value="NZ_CP031150.1"/>
</dbReference>
<accession>A0A345DZ30</accession>
<name>A0A345DZ30_9EURY</name>
<evidence type="ECO:0008006" key="6">
    <source>
        <dbReference type="Google" id="ProtNLM"/>
    </source>
</evidence>
<dbReference type="KEGG" id="haj:DU500_01485"/>
<dbReference type="Proteomes" id="UP000253273">
    <property type="component" value="Chromosome"/>
</dbReference>
<evidence type="ECO:0000313" key="4">
    <source>
        <dbReference type="EMBL" id="AXG05202.1"/>
    </source>
</evidence>
<dbReference type="Pfam" id="PF24034">
    <property type="entry name" value="DUF7343"/>
    <property type="match status" value="1"/>
</dbReference>
<sequence length="376" mass="39916">MRKRSSNRLVGVVSAVLLLSLVAGPVLGAVTSAPSSSSTAQLGGGAVSQQGVDTDSVRLIVSVAENGTATWTVQYWTRLDDENTTAAFESLQRDIESNPSNFSDRFASRMRSTVRASENATGREMSATDFDVQAETRAPPDYGVVVYTFRWDGFAAVDGDTIRVGDAIEGLFLDERTRLVIEWPDSYATNDIAPAPDERRDDAAVWRGAETSFVSGEPSVVLRPASTVTTTADGGAGGDGSDGGGGGDGDGGATTPSSDGGSMLPLVGLGLLFVVGAVAWRYRDRFGENADDADGTETPAANGGDADDEDLLSNEERVLQFVREQGGRVKQQEIVEAFDWTEARTSQIVRDLRDDGSLEGFRLGRENVLKLPDDDS</sequence>
<feature type="domain" description="DUF7345" evidence="3">
    <location>
        <begin position="61"/>
        <end position="187"/>
    </location>
</feature>
<proteinExistence type="predicted"/>
<evidence type="ECO:0000259" key="2">
    <source>
        <dbReference type="Pfam" id="PF24034"/>
    </source>
</evidence>
<dbReference type="AlphaFoldDB" id="A0A345DZ30"/>
<feature type="compositionally biased region" description="Gly residues" evidence="1">
    <location>
        <begin position="234"/>
        <end position="252"/>
    </location>
</feature>
<dbReference type="Pfam" id="PF24036">
    <property type="entry name" value="DUF7345"/>
    <property type="match status" value="1"/>
</dbReference>
<feature type="region of interest" description="Disordered" evidence="1">
    <location>
        <begin position="222"/>
        <end position="259"/>
    </location>
</feature>